<proteinExistence type="predicted"/>
<organism evidence="2 3">
    <name type="scientific">Campylobacter rectus</name>
    <name type="common">Wolinella recta</name>
    <dbReference type="NCBI Taxonomy" id="203"/>
    <lineage>
        <taxon>Bacteria</taxon>
        <taxon>Pseudomonadati</taxon>
        <taxon>Campylobacterota</taxon>
        <taxon>Epsilonproteobacteria</taxon>
        <taxon>Campylobacterales</taxon>
        <taxon>Campylobacteraceae</taxon>
        <taxon>Campylobacter</taxon>
    </lineage>
</organism>
<dbReference type="RefSeq" id="WP_002943768.1">
    <property type="nucleotide sequence ID" value="NZ_CAJPTG010000196.1"/>
</dbReference>
<dbReference type="Gene3D" id="2.40.10.220">
    <property type="entry name" value="predicted glycosyltransferase like domains"/>
    <property type="match status" value="1"/>
</dbReference>
<evidence type="ECO:0000259" key="1">
    <source>
        <dbReference type="Pfam" id="PF07238"/>
    </source>
</evidence>
<reference evidence="2 3" key="1">
    <citation type="submission" date="2016-07" db="EMBL/GenBank/DDBJ databases">
        <title>Comparative genomics of the Campylobacter concisus group.</title>
        <authorList>
            <person name="Miller W.G."/>
            <person name="Yee E."/>
            <person name="Chapman M.H."/>
            <person name="Huynh S."/>
            <person name="Bono J.L."/>
            <person name="On S.L.W."/>
            <person name="StLeger J."/>
            <person name="Foster G."/>
            <person name="Parker C.T."/>
        </authorList>
    </citation>
    <scope>NUCLEOTIDE SEQUENCE [LARGE SCALE GENOMIC DNA]</scope>
    <source>
        <strain evidence="2 3">ATCC 33238</strain>
    </source>
</reference>
<dbReference type="AlphaFoldDB" id="A0A6G5QPS0"/>
<protein>
    <submittedName>
        <fullName evidence="2">PilZ domain-containing protein</fullName>
    </submittedName>
</protein>
<gene>
    <name evidence="2" type="ORF">CRECT_2057</name>
</gene>
<accession>A0A6G5QPS0</accession>
<dbReference type="Pfam" id="PF07238">
    <property type="entry name" value="PilZ"/>
    <property type="match status" value="1"/>
</dbReference>
<feature type="domain" description="PilZ" evidence="1">
    <location>
        <begin position="113"/>
        <end position="175"/>
    </location>
</feature>
<evidence type="ECO:0000313" key="2">
    <source>
        <dbReference type="EMBL" id="QCD47660.1"/>
    </source>
</evidence>
<sequence>MLVTDNGESLILEGAISVFSRALKDGHQIHFLNLYNGVKVECQGSVISVEDETVVCKVTLEQILAMKEEKNAYIVRDEYFAENLRADIVGFDLSNLTVTLRNFIYMHNLHANLRKYQRVYPNRYTKVSLAQNGNEVQGNLYDISEGGLGVVSADDGEFKDGEQVRAKFELDIPDYESGSCEKADIDIDLKLVTALKYKGAMRYCCQVMNKQNAHQNIVKFTDKRVKETLEDLKEQLKTYQ</sequence>
<dbReference type="Proteomes" id="UP000502377">
    <property type="component" value="Chromosome"/>
</dbReference>
<dbReference type="InterPro" id="IPR009875">
    <property type="entry name" value="PilZ_domain"/>
</dbReference>
<name>A0A6G5QPS0_CAMRE</name>
<dbReference type="SUPFAM" id="SSF141371">
    <property type="entry name" value="PilZ domain-like"/>
    <property type="match status" value="1"/>
</dbReference>
<dbReference type="EMBL" id="CP012543">
    <property type="protein sequence ID" value="QCD47660.1"/>
    <property type="molecule type" value="Genomic_DNA"/>
</dbReference>
<dbReference type="GO" id="GO:0035438">
    <property type="term" value="F:cyclic-di-GMP binding"/>
    <property type="evidence" value="ECO:0007669"/>
    <property type="project" value="InterPro"/>
</dbReference>
<evidence type="ECO:0000313" key="3">
    <source>
        <dbReference type="Proteomes" id="UP000502377"/>
    </source>
</evidence>
<dbReference type="KEGG" id="crx:CRECT_2057"/>